<keyword evidence="4 8" id="KW-1133">Transmembrane helix</keyword>
<dbReference type="GO" id="GO:0008049">
    <property type="term" value="P:male courtship behavior"/>
    <property type="evidence" value="ECO:0007669"/>
    <property type="project" value="TreeGrafter"/>
</dbReference>
<feature type="transmembrane region" description="Helical" evidence="8">
    <location>
        <begin position="82"/>
        <end position="104"/>
    </location>
</feature>
<dbReference type="Proteomes" id="UP001168821">
    <property type="component" value="Unassembled WGS sequence"/>
</dbReference>
<evidence type="ECO:0000256" key="7">
    <source>
        <dbReference type="ARBA" id="ARBA00023224"/>
    </source>
</evidence>
<dbReference type="GO" id="GO:0030425">
    <property type="term" value="C:dendrite"/>
    <property type="evidence" value="ECO:0007669"/>
    <property type="project" value="TreeGrafter"/>
</dbReference>
<comment type="caution">
    <text evidence="9">The sequence shown here is derived from an EMBL/GenBank/DDBJ whole genome shotgun (WGS) entry which is preliminary data.</text>
</comment>
<evidence type="ECO:0000256" key="2">
    <source>
        <dbReference type="ARBA" id="ARBA00022475"/>
    </source>
</evidence>
<dbReference type="InterPro" id="IPR013604">
    <property type="entry name" value="7TM_chemorcpt"/>
</dbReference>
<dbReference type="Pfam" id="PF08395">
    <property type="entry name" value="7tm_7"/>
    <property type="match status" value="1"/>
</dbReference>
<keyword evidence="7 8" id="KW-0807">Transducer</keyword>
<dbReference type="GO" id="GO:0043025">
    <property type="term" value="C:neuronal cell body"/>
    <property type="evidence" value="ECO:0007669"/>
    <property type="project" value="TreeGrafter"/>
</dbReference>
<dbReference type="GO" id="GO:0030424">
    <property type="term" value="C:axon"/>
    <property type="evidence" value="ECO:0007669"/>
    <property type="project" value="TreeGrafter"/>
</dbReference>
<organism evidence="9 10">
    <name type="scientific">Zophobas morio</name>
    <dbReference type="NCBI Taxonomy" id="2755281"/>
    <lineage>
        <taxon>Eukaryota</taxon>
        <taxon>Metazoa</taxon>
        <taxon>Ecdysozoa</taxon>
        <taxon>Arthropoda</taxon>
        <taxon>Hexapoda</taxon>
        <taxon>Insecta</taxon>
        <taxon>Pterygota</taxon>
        <taxon>Neoptera</taxon>
        <taxon>Endopterygota</taxon>
        <taxon>Coleoptera</taxon>
        <taxon>Polyphaga</taxon>
        <taxon>Cucujiformia</taxon>
        <taxon>Tenebrionidae</taxon>
        <taxon>Zophobas</taxon>
    </lineage>
</organism>
<comment type="function">
    <text evidence="8">Gustatory receptor which mediates acceptance or avoidance behavior, depending on its substrates.</text>
</comment>
<feature type="transmembrane region" description="Helical" evidence="8">
    <location>
        <begin position="361"/>
        <end position="383"/>
    </location>
</feature>
<dbReference type="GO" id="GO:0007635">
    <property type="term" value="P:chemosensory behavior"/>
    <property type="evidence" value="ECO:0007669"/>
    <property type="project" value="TreeGrafter"/>
</dbReference>
<accession>A0AA38M953</accession>
<dbReference type="GO" id="GO:0007165">
    <property type="term" value="P:signal transduction"/>
    <property type="evidence" value="ECO:0007669"/>
    <property type="project" value="UniProtKB-KW"/>
</dbReference>
<keyword evidence="2 8" id="KW-1003">Cell membrane</keyword>
<evidence type="ECO:0000256" key="3">
    <source>
        <dbReference type="ARBA" id="ARBA00022692"/>
    </source>
</evidence>
<proteinExistence type="inferred from homology"/>
<dbReference type="PANTHER" id="PTHR21143:SF133">
    <property type="entry name" value="GUSTATORY AND PHEROMONE RECEPTOR 32A-RELATED"/>
    <property type="match status" value="1"/>
</dbReference>
<protein>
    <recommendedName>
        <fullName evidence="8">Gustatory receptor</fullName>
    </recommendedName>
</protein>
<keyword evidence="3 8" id="KW-0812">Transmembrane</keyword>
<dbReference type="AlphaFoldDB" id="A0AA38M953"/>
<gene>
    <name evidence="9" type="ORF">Zmor_019735</name>
</gene>
<dbReference type="PANTHER" id="PTHR21143">
    <property type="entry name" value="INVERTEBRATE GUSTATORY RECEPTOR"/>
    <property type="match status" value="1"/>
</dbReference>
<sequence>MFDRTKPNVKTFQKFFNYHKRILIQSQIFGLVSFTCTNQHFRSSKRQKLWIVALILIYLSLTGYVIYAHFRGQVEKDTIPKISNIIILSCCSLYVSTIWLTSFFNGEKIGDFLQKVVIFDDKVQLESARYHKTQKRILVHMVGRFVFLTFYISYFLFMDFATKTVVIILTESCAYVLLVMNSVMCHQAGELILMLRDRFKVLNKSLDVLIRHYSSNINVILKKKPPLMALNTICTLHHHLSKLIKIFNEIFGVVLLFMFGVSFIVIVLALFFTSGELQRPGGIKWLDVFYMLMTCVSFVIDTVYMCDVCYSTIQEASKSGELIHKIETEEHDLIDEIEMFSLQIANEQVEFNAAGFFPINYTLVFSIIGGVTTYIIILIQLSATLRE</sequence>
<feature type="transmembrane region" description="Helical" evidence="8">
    <location>
        <begin position="137"/>
        <end position="158"/>
    </location>
</feature>
<evidence type="ECO:0000313" key="9">
    <source>
        <dbReference type="EMBL" id="KAJ3647886.1"/>
    </source>
</evidence>
<evidence type="ECO:0000313" key="10">
    <source>
        <dbReference type="Proteomes" id="UP001168821"/>
    </source>
</evidence>
<feature type="transmembrane region" description="Helical" evidence="8">
    <location>
        <begin position="49"/>
        <end position="70"/>
    </location>
</feature>
<evidence type="ECO:0000256" key="4">
    <source>
        <dbReference type="ARBA" id="ARBA00022989"/>
    </source>
</evidence>
<evidence type="ECO:0000256" key="8">
    <source>
        <dbReference type="RuleBase" id="RU363108"/>
    </source>
</evidence>
<dbReference type="EMBL" id="JALNTZ010000006">
    <property type="protein sequence ID" value="KAJ3647886.1"/>
    <property type="molecule type" value="Genomic_DNA"/>
</dbReference>
<name>A0AA38M953_9CUCU</name>
<feature type="transmembrane region" description="Helical" evidence="8">
    <location>
        <begin position="164"/>
        <end position="184"/>
    </location>
</feature>
<feature type="transmembrane region" description="Helical" evidence="8">
    <location>
        <begin position="250"/>
        <end position="272"/>
    </location>
</feature>
<evidence type="ECO:0000256" key="1">
    <source>
        <dbReference type="ARBA" id="ARBA00004651"/>
    </source>
</evidence>
<keyword evidence="10" id="KW-1185">Reference proteome</keyword>
<keyword evidence="5 8" id="KW-0472">Membrane</keyword>
<evidence type="ECO:0000256" key="5">
    <source>
        <dbReference type="ARBA" id="ARBA00023136"/>
    </source>
</evidence>
<comment type="similarity">
    <text evidence="8">Belongs to the insect chemoreceptor superfamily. Gustatory receptor (GR) family.</text>
</comment>
<keyword evidence="6 8" id="KW-0675">Receptor</keyword>
<dbReference type="GO" id="GO:0050909">
    <property type="term" value="P:sensory perception of taste"/>
    <property type="evidence" value="ECO:0007669"/>
    <property type="project" value="InterPro"/>
</dbReference>
<dbReference type="GO" id="GO:0005886">
    <property type="term" value="C:plasma membrane"/>
    <property type="evidence" value="ECO:0007669"/>
    <property type="project" value="UniProtKB-SubCell"/>
</dbReference>
<comment type="subcellular location">
    <subcellularLocation>
        <location evidence="1 8">Cell membrane</location>
        <topology evidence="1 8">Multi-pass membrane protein</topology>
    </subcellularLocation>
</comment>
<evidence type="ECO:0000256" key="6">
    <source>
        <dbReference type="ARBA" id="ARBA00023170"/>
    </source>
</evidence>
<reference evidence="9" key="1">
    <citation type="journal article" date="2023" name="G3 (Bethesda)">
        <title>Whole genome assemblies of Zophobas morio and Tenebrio molitor.</title>
        <authorList>
            <person name="Kaur S."/>
            <person name="Stinson S.A."/>
            <person name="diCenzo G.C."/>
        </authorList>
    </citation>
    <scope>NUCLEOTIDE SEQUENCE</scope>
    <source>
        <strain evidence="9">QUZm001</strain>
    </source>
</reference>
<feature type="transmembrane region" description="Helical" evidence="8">
    <location>
        <begin position="288"/>
        <end position="310"/>
    </location>
</feature>